<organism evidence="2 3">
    <name type="scientific">Halorubrum distributum</name>
    <dbReference type="NCBI Taxonomy" id="29283"/>
    <lineage>
        <taxon>Archaea</taxon>
        <taxon>Methanobacteriati</taxon>
        <taxon>Methanobacteriota</taxon>
        <taxon>Stenosarchaea group</taxon>
        <taxon>Halobacteria</taxon>
        <taxon>Halobacteriales</taxon>
        <taxon>Haloferacaceae</taxon>
        <taxon>Halorubrum</taxon>
        <taxon>Halorubrum distributum group</taxon>
    </lineage>
</organism>
<dbReference type="RefSeq" id="WP_159369695.1">
    <property type="nucleotide sequence ID" value="NZ_WMEO01000056.1"/>
</dbReference>
<comment type="caution">
    <text evidence="2">The sequence shown here is derived from an EMBL/GenBank/DDBJ whole genome shotgun (WGS) entry which is preliminary data.</text>
</comment>
<dbReference type="AlphaFoldDB" id="A0A6B1ISV4"/>
<evidence type="ECO:0000256" key="1">
    <source>
        <dbReference type="SAM" id="Phobius"/>
    </source>
</evidence>
<dbReference type="Proteomes" id="UP000460194">
    <property type="component" value="Unassembled WGS sequence"/>
</dbReference>
<dbReference type="EMBL" id="WMEO01000056">
    <property type="protein sequence ID" value="MYL18224.1"/>
    <property type="molecule type" value="Genomic_DNA"/>
</dbReference>
<sequence>MVQYHKYNIEQMTYLNMPEKWPPNGYTEPQEYSRSDRVILALGAVLAVLFGISTIQPITAGTEVYIKEWLAVALSIGFSPVTAAILGAGLAGVGFVVLFYGVVTPIHESIHYVVALLLNLNPDFGYQGTGFLKNPRVVALSTGIPVWKNMLMLIAPFLIIGLVSVSIVFVSNGLIAGVAGVVLWVNSAASSQDLYHCVRLLRMDPETKFANFEQDGEIRTEYAVPK</sequence>
<dbReference type="Pfam" id="PF11667">
    <property type="entry name" value="DUF3267"/>
    <property type="match status" value="1"/>
</dbReference>
<evidence type="ECO:0008006" key="4">
    <source>
        <dbReference type="Google" id="ProtNLM"/>
    </source>
</evidence>
<gene>
    <name evidence="2" type="ORF">GLW36_16475</name>
</gene>
<dbReference type="InterPro" id="IPR021683">
    <property type="entry name" value="DUF3267"/>
</dbReference>
<accession>A0A6B1ISV4</accession>
<proteinExistence type="predicted"/>
<keyword evidence="1" id="KW-0472">Membrane</keyword>
<protein>
    <recommendedName>
        <fullName evidence="4">DUF3267 domain-containing protein</fullName>
    </recommendedName>
</protein>
<evidence type="ECO:0000313" key="3">
    <source>
        <dbReference type="Proteomes" id="UP000460194"/>
    </source>
</evidence>
<reference evidence="2 3" key="1">
    <citation type="submission" date="2019-11" db="EMBL/GenBank/DDBJ databases">
        <title>Genome sequences of 17 halophilic strains isolated from different environments.</title>
        <authorList>
            <person name="Furrow R.E."/>
        </authorList>
    </citation>
    <scope>NUCLEOTIDE SEQUENCE [LARGE SCALE GENOMIC DNA]</scope>
    <source>
        <strain evidence="2 3">22517_05_Cabo</strain>
    </source>
</reference>
<feature type="transmembrane region" description="Helical" evidence="1">
    <location>
        <begin position="38"/>
        <end position="58"/>
    </location>
</feature>
<feature type="transmembrane region" description="Helical" evidence="1">
    <location>
        <begin position="157"/>
        <end position="185"/>
    </location>
</feature>
<name>A0A6B1ISV4_9EURY</name>
<keyword evidence="1" id="KW-1133">Transmembrane helix</keyword>
<evidence type="ECO:0000313" key="2">
    <source>
        <dbReference type="EMBL" id="MYL18224.1"/>
    </source>
</evidence>
<feature type="transmembrane region" description="Helical" evidence="1">
    <location>
        <begin position="70"/>
        <end position="103"/>
    </location>
</feature>
<keyword evidence="1" id="KW-0812">Transmembrane</keyword>